<dbReference type="WBParaSite" id="SBAD_0000608801-mRNA-1">
    <property type="protein sequence ID" value="SBAD_0000608801-mRNA-1"/>
    <property type="gene ID" value="SBAD_0000608801"/>
</dbReference>
<dbReference type="AlphaFoldDB" id="A0A183IQF8"/>
<dbReference type="PANTHER" id="PTHR46406:SF1">
    <property type="entry name" value="NITRIC OXIDE-ASSOCIATED PROTEIN 1"/>
    <property type="match status" value="1"/>
</dbReference>
<keyword evidence="2" id="KW-1185">Reference proteome</keyword>
<protein>
    <submittedName>
        <fullName evidence="3">G protein-coupled receptor</fullName>
    </submittedName>
</protein>
<organism evidence="3">
    <name type="scientific">Soboliphyme baturini</name>
    <dbReference type="NCBI Taxonomy" id="241478"/>
    <lineage>
        <taxon>Eukaryota</taxon>
        <taxon>Metazoa</taxon>
        <taxon>Ecdysozoa</taxon>
        <taxon>Nematoda</taxon>
        <taxon>Enoplea</taxon>
        <taxon>Dorylaimia</taxon>
        <taxon>Dioctophymatida</taxon>
        <taxon>Dioctophymatoidea</taxon>
        <taxon>Soboliphymatidae</taxon>
        <taxon>Soboliphyme</taxon>
    </lineage>
</organism>
<gene>
    <name evidence="1" type="ORF">SBAD_LOCUS5852</name>
</gene>
<dbReference type="InterPro" id="IPR027417">
    <property type="entry name" value="P-loop_NTPase"/>
</dbReference>
<dbReference type="EMBL" id="UZAM01009298">
    <property type="protein sequence ID" value="VDP08475.1"/>
    <property type="molecule type" value="Genomic_DNA"/>
</dbReference>
<evidence type="ECO:0000313" key="1">
    <source>
        <dbReference type="EMBL" id="VDP08475.1"/>
    </source>
</evidence>
<proteinExistence type="predicted"/>
<sequence length="319" mass="36518">MRIFVSLWRVAAVPPVSSRYLAKELQRRWRNQDLQSLIEEDAHQKECEEQVESVAASEYMKSHGRIFENEFAEVLNARQKNEAVRLQKDNHDSDCSGKVPFFPHAKLLHVSRCPITSVSYDYHDPSSPPLTDYTDRGFHVRQGKFMDDSPHNLVRRFGPVKATEVISFQLPHQKLARKRKQKNDSSDNWKHSYVSAGRNLPTVPESKMSCSGCGANFQCQDPSLPGFLPPDHFAHASLQSPLCRRCYLLKYHNFLLNVNVSRVDFEHMLGYLKMLQEVLVILLVDVLDFPSSLYPRLSDIIGPAKPLILVGNKVHLLKL</sequence>
<reference evidence="1 2" key="2">
    <citation type="submission" date="2018-11" db="EMBL/GenBank/DDBJ databases">
        <authorList>
            <consortium name="Pathogen Informatics"/>
        </authorList>
    </citation>
    <scope>NUCLEOTIDE SEQUENCE [LARGE SCALE GENOMIC DNA]</scope>
</reference>
<dbReference type="OrthoDB" id="5870973at2759"/>
<reference evidence="3" key="1">
    <citation type="submission" date="2016-06" db="UniProtKB">
        <authorList>
            <consortium name="WormBaseParasite"/>
        </authorList>
    </citation>
    <scope>IDENTIFICATION</scope>
</reference>
<dbReference type="InterPro" id="IPR052807">
    <property type="entry name" value="Mito_transl_resp_regulator"/>
</dbReference>
<evidence type="ECO:0000313" key="3">
    <source>
        <dbReference type="WBParaSite" id="SBAD_0000608801-mRNA-1"/>
    </source>
</evidence>
<dbReference type="PANTHER" id="PTHR46406">
    <property type="entry name" value="NITRIC OXIDE-ASSOCIATED PROTEIN 1"/>
    <property type="match status" value="1"/>
</dbReference>
<dbReference type="Proteomes" id="UP000270296">
    <property type="component" value="Unassembled WGS sequence"/>
</dbReference>
<name>A0A183IQF8_9BILA</name>
<dbReference type="Gene3D" id="3.40.50.300">
    <property type="entry name" value="P-loop containing nucleotide triphosphate hydrolases"/>
    <property type="match status" value="1"/>
</dbReference>
<evidence type="ECO:0000313" key="2">
    <source>
        <dbReference type="Proteomes" id="UP000270296"/>
    </source>
</evidence>
<accession>A0A183IQF8</accession>